<dbReference type="EMBL" id="LAZR01008903">
    <property type="protein sequence ID" value="KKM75861.1"/>
    <property type="molecule type" value="Genomic_DNA"/>
</dbReference>
<feature type="compositionally biased region" description="Polar residues" evidence="1">
    <location>
        <begin position="50"/>
        <end position="65"/>
    </location>
</feature>
<organism evidence="2">
    <name type="scientific">marine sediment metagenome</name>
    <dbReference type="NCBI Taxonomy" id="412755"/>
    <lineage>
        <taxon>unclassified sequences</taxon>
        <taxon>metagenomes</taxon>
        <taxon>ecological metagenomes</taxon>
    </lineage>
</organism>
<feature type="compositionally biased region" description="Basic and acidic residues" evidence="1">
    <location>
        <begin position="32"/>
        <end position="44"/>
    </location>
</feature>
<name>A0A0F9KM82_9ZZZZ</name>
<comment type="caution">
    <text evidence="2">The sequence shown here is derived from an EMBL/GenBank/DDBJ whole genome shotgun (WGS) entry which is preliminary data.</text>
</comment>
<feature type="region of interest" description="Disordered" evidence="1">
    <location>
        <begin position="32"/>
        <end position="65"/>
    </location>
</feature>
<accession>A0A0F9KM82</accession>
<proteinExistence type="predicted"/>
<evidence type="ECO:0000313" key="2">
    <source>
        <dbReference type="EMBL" id="KKM75861.1"/>
    </source>
</evidence>
<protein>
    <submittedName>
        <fullName evidence="2">Uncharacterized protein</fullName>
    </submittedName>
</protein>
<dbReference type="AlphaFoldDB" id="A0A0F9KM82"/>
<evidence type="ECO:0000256" key="1">
    <source>
        <dbReference type="SAM" id="MobiDB-lite"/>
    </source>
</evidence>
<reference evidence="2" key="1">
    <citation type="journal article" date="2015" name="Nature">
        <title>Complex archaea that bridge the gap between prokaryotes and eukaryotes.</title>
        <authorList>
            <person name="Spang A."/>
            <person name="Saw J.H."/>
            <person name="Jorgensen S.L."/>
            <person name="Zaremba-Niedzwiedzka K."/>
            <person name="Martijn J."/>
            <person name="Lind A.E."/>
            <person name="van Eijk R."/>
            <person name="Schleper C."/>
            <person name="Guy L."/>
            <person name="Ettema T.J."/>
        </authorList>
    </citation>
    <scope>NUCLEOTIDE SEQUENCE</scope>
</reference>
<gene>
    <name evidence="2" type="ORF">LCGC14_1385990</name>
</gene>
<sequence length="65" mass="7414">MNDIGELERIIDQLEYALVGLYKHRDELQAKLDEEESEDKKEGPEENETIKGSTQETISKVSTSC</sequence>